<reference evidence="2 3" key="1">
    <citation type="submission" date="2024-09" db="EMBL/GenBank/DDBJ databases">
        <authorList>
            <person name="Sun Q."/>
            <person name="Mori K."/>
        </authorList>
    </citation>
    <scope>NUCLEOTIDE SEQUENCE [LARGE SCALE GENOMIC DNA]</scope>
    <source>
        <strain evidence="2 3">CECT 8300</strain>
    </source>
</reference>
<keyword evidence="1" id="KW-0732">Signal</keyword>
<dbReference type="Pfam" id="PF04402">
    <property type="entry name" value="SIMPL"/>
    <property type="match status" value="1"/>
</dbReference>
<feature type="signal peptide" evidence="1">
    <location>
        <begin position="1"/>
        <end position="18"/>
    </location>
</feature>
<name>A0ABV5H279_9FLAO</name>
<dbReference type="Proteomes" id="UP001589590">
    <property type="component" value="Unassembled WGS sequence"/>
</dbReference>
<sequence length="205" mass="23216">MKKFILFAALLFTLPFIAQEHKNTITVIGETKKTVQESGYTVLIGLQQVIYHGGQQEVEATSLADVTKNYADKLADLRIDFSRFRRNTYYELAMSYSQNRESAYYSFTTDDIEEVRKIIQLNLAGMTIVYNEVLAKELTNDQLVELSEAAIANAKLKAKAIAKKMNKTVGDIVNISDSNTNEQYIQNYGIITTQPYDVTVVFELN</sequence>
<organism evidence="2 3">
    <name type="scientific">Algibacter miyuki</name>
    <dbReference type="NCBI Taxonomy" id="1306933"/>
    <lineage>
        <taxon>Bacteria</taxon>
        <taxon>Pseudomonadati</taxon>
        <taxon>Bacteroidota</taxon>
        <taxon>Flavobacteriia</taxon>
        <taxon>Flavobacteriales</taxon>
        <taxon>Flavobacteriaceae</taxon>
        <taxon>Algibacter</taxon>
    </lineage>
</organism>
<protein>
    <submittedName>
        <fullName evidence="2">SIMPL domain-containing protein</fullName>
    </submittedName>
</protein>
<evidence type="ECO:0000313" key="2">
    <source>
        <dbReference type="EMBL" id="MFB9105804.1"/>
    </source>
</evidence>
<dbReference type="Gene3D" id="3.30.70.2970">
    <property type="entry name" value="Protein of unknown function (DUF541), domain 2"/>
    <property type="match status" value="1"/>
</dbReference>
<dbReference type="RefSeq" id="WP_290272148.1">
    <property type="nucleotide sequence ID" value="NZ_JAUFQP010000013.1"/>
</dbReference>
<dbReference type="EMBL" id="JBHMFA010000009">
    <property type="protein sequence ID" value="MFB9105804.1"/>
    <property type="molecule type" value="Genomic_DNA"/>
</dbReference>
<gene>
    <name evidence="2" type="ORF">ACFFU1_12930</name>
</gene>
<evidence type="ECO:0000256" key="1">
    <source>
        <dbReference type="SAM" id="SignalP"/>
    </source>
</evidence>
<dbReference type="Gene3D" id="3.30.110.170">
    <property type="entry name" value="Protein of unknown function (DUF541), domain 1"/>
    <property type="match status" value="1"/>
</dbReference>
<evidence type="ECO:0000313" key="3">
    <source>
        <dbReference type="Proteomes" id="UP001589590"/>
    </source>
</evidence>
<proteinExistence type="predicted"/>
<accession>A0ABV5H279</accession>
<comment type="caution">
    <text evidence="2">The sequence shown here is derived from an EMBL/GenBank/DDBJ whole genome shotgun (WGS) entry which is preliminary data.</text>
</comment>
<feature type="chain" id="PRO_5046122722" evidence="1">
    <location>
        <begin position="19"/>
        <end position="205"/>
    </location>
</feature>
<dbReference type="InterPro" id="IPR007497">
    <property type="entry name" value="SIMPL/DUF541"/>
</dbReference>
<keyword evidence="3" id="KW-1185">Reference proteome</keyword>